<evidence type="ECO:0000313" key="2">
    <source>
        <dbReference type="EMBL" id="EFJ13498.1"/>
    </source>
</evidence>
<dbReference type="EMBL" id="GL377632">
    <property type="protein sequence ID" value="EFJ13498.1"/>
    <property type="molecule type" value="Genomic_DNA"/>
</dbReference>
<dbReference type="AlphaFoldDB" id="D8SPY5"/>
<dbReference type="Proteomes" id="UP000001514">
    <property type="component" value="Unassembled WGS sequence"/>
</dbReference>
<evidence type="ECO:0000256" key="1">
    <source>
        <dbReference type="SAM" id="Coils"/>
    </source>
</evidence>
<reference evidence="2 3" key="1">
    <citation type="journal article" date="2011" name="Science">
        <title>The Selaginella genome identifies genetic changes associated with the evolution of vascular plants.</title>
        <authorList>
            <person name="Banks J.A."/>
            <person name="Nishiyama T."/>
            <person name="Hasebe M."/>
            <person name="Bowman J.L."/>
            <person name="Gribskov M."/>
            <person name="dePamphilis C."/>
            <person name="Albert V.A."/>
            <person name="Aono N."/>
            <person name="Aoyama T."/>
            <person name="Ambrose B.A."/>
            <person name="Ashton N.W."/>
            <person name="Axtell M.J."/>
            <person name="Barker E."/>
            <person name="Barker M.S."/>
            <person name="Bennetzen J.L."/>
            <person name="Bonawitz N.D."/>
            <person name="Chapple C."/>
            <person name="Cheng C."/>
            <person name="Correa L.G."/>
            <person name="Dacre M."/>
            <person name="DeBarry J."/>
            <person name="Dreyer I."/>
            <person name="Elias M."/>
            <person name="Engstrom E.M."/>
            <person name="Estelle M."/>
            <person name="Feng L."/>
            <person name="Finet C."/>
            <person name="Floyd S.K."/>
            <person name="Frommer W.B."/>
            <person name="Fujita T."/>
            <person name="Gramzow L."/>
            <person name="Gutensohn M."/>
            <person name="Harholt J."/>
            <person name="Hattori M."/>
            <person name="Heyl A."/>
            <person name="Hirai T."/>
            <person name="Hiwatashi Y."/>
            <person name="Ishikawa M."/>
            <person name="Iwata M."/>
            <person name="Karol K.G."/>
            <person name="Koehler B."/>
            <person name="Kolukisaoglu U."/>
            <person name="Kubo M."/>
            <person name="Kurata T."/>
            <person name="Lalonde S."/>
            <person name="Li K."/>
            <person name="Li Y."/>
            <person name="Litt A."/>
            <person name="Lyons E."/>
            <person name="Manning G."/>
            <person name="Maruyama T."/>
            <person name="Michael T.P."/>
            <person name="Mikami K."/>
            <person name="Miyazaki S."/>
            <person name="Morinaga S."/>
            <person name="Murata T."/>
            <person name="Mueller-Roeber B."/>
            <person name="Nelson D.R."/>
            <person name="Obara M."/>
            <person name="Oguri Y."/>
            <person name="Olmstead R.G."/>
            <person name="Onodera N."/>
            <person name="Petersen B.L."/>
            <person name="Pils B."/>
            <person name="Prigge M."/>
            <person name="Rensing S.A."/>
            <person name="Riano-Pachon D.M."/>
            <person name="Roberts A.W."/>
            <person name="Sato Y."/>
            <person name="Scheller H.V."/>
            <person name="Schulz B."/>
            <person name="Schulz C."/>
            <person name="Shakirov E.V."/>
            <person name="Shibagaki N."/>
            <person name="Shinohara N."/>
            <person name="Shippen D.E."/>
            <person name="Soerensen I."/>
            <person name="Sotooka R."/>
            <person name="Sugimoto N."/>
            <person name="Sugita M."/>
            <person name="Sumikawa N."/>
            <person name="Tanurdzic M."/>
            <person name="Theissen G."/>
            <person name="Ulvskov P."/>
            <person name="Wakazuki S."/>
            <person name="Weng J.K."/>
            <person name="Willats W.W."/>
            <person name="Wipf D."/>
            <person name="Wolf P.G."/>
            <person name="Yang L."/>
            <person name="Zimmer A.D."/>
            <person name="Zhu Q."/>
            <person name="Mitros T."/>
            <person name="Hellsten U."/>
            <person name="Loque D."/>
            <person name="Otillar R."/>
            <person name="Salamov A."/>
            <person name="Schmutz J."/>
            <person name="Shapiro H."/>
            <person name="Lindquist E."/>
            <person name="Lucas S."/>
            <person name="Rokhsar D."/>
            <person name="Grigoriev I.V."/>
        </authorList>
    </citation>
    <scope>NUCLEOTIDE SEQUENCE [LARGE SCALE GENOMIC DNA]</scope>
</reference>
<feature type="coiled-coil region" evidence="1">
    <location>
        <begin position="26"/>
        <end position="67"/>
    </location>
</feature>
<dbReference type="Gramene" id="EFJ13498">
    <property type="protein sequence ID" value="EFJ13498"/>
    <property type="gene ID" value="SELMODRAFT_424458"/>
</dbReference>
<dbReference type="HOGENOM" id="CLU_928736_0_0_1"/>
<organism evidence="3">
    <name type="scientific">Selaginella moellendorffii</name>
    <name type="common">Spikemoss</name>
    <dbReference type="NCBI Taxonomy" id="88036"/>
    <lineage>
        <taxon>Eukaryota</taxon>
        <taxon>Viridiplantae</taxon>
        <taxon>Streptophyta</taxon>
        <taxon>Embryophyta</taxon>
        <taxon>Tracheophyta</taxon>
        <taxon>Lycopodiopsida</taxon>
        <taxon>Selaginellales</taxon>
        <taxon>Selaginellaceae</taxon>
        <taxon>Selaginella</taxon>
    </lineage>
</organism>
<evidence type="ECO:0000313" key="3">
    <source>
        <dbReference type="Proteomes" id="UP000001514"/>
    </source>
</evidence>
<keyword evidence="3" id="KW-1185">Reference proteome</keyword>
<name>D8SPY5_SELML</name>
<accession>D8SPY5</accession>
<keyword evidence="1" id="KW-0175">Coiled coil</keyword>
<protein>
    <submittedName>
        <fullName evidence="2">Uncharacterized protein</fullName>
    </submittedName>
</protein>
<proteinExistence type="predicted"/>
<dbReference type="InParanoid" id="D8SPY5"/>
<dbReference type="KEGG" id="smo:SELMODRAFT_424458"/>
<gene>
    <name evidence="2" type="ORF">SELMODRAFT_424458</name>
</gene>
<sequence>MEGNILSDVFQHLEQHRSADADERKCREYQQLLVKQRTEVQHLLEQQQQLNEQQQRLNKQLQQLLRLPPEPKPEPEPTVVFPKEEPVLRVVNGWYTGWDIISKAREDAAIVGIDQFGHRAVHLPDHACVVVARDGLEVFQRLDLRFPKAIDNKTTTGYVLSDYDMCGDNAAGARMVVTEDHISPSMGSVGTDRYEDEPGEHLVMGCDESGKLIVRWGQMLWVKLPSGLKIPDFYREKCAHFGIGSGAELDGGAVFTRAGFLGIATRNDERSYWIWRVCGTEAPCVRIKVIKCKDKLAKAGFVAEKLEATACHESLLS</sequence>